<name>A0A482GDY2_BPGOS</name>
<reference evidence="1 2" key="1">
    <citation type="submission" date="2018-12" db="EMBL/GenBank/DDBJ databases">
        <title>Still something new to discover - new insights into E. coli phage diversity and taxonomy.</title>
        <authorList>
            <person name="Korf I.H.E."/>
            <person name="Adriaennsens E."/>
            <person name="Dreiseikelmann B."/>
            <person name="Kropinski A."/>
            <person name="Nimtz M."/>
            <person name="Meier-Kolthoff J.P."/>
            <person name="Rohde M."/>
            <person name="van Raaij M."/>
            <person name="Wittmann J."/>
        </authorList>
    </citation>
    <scope>NUCLEOTIDE SEQUENCE [LARGE SCALE GENOMIC DNA]</scope>
</reference>
<protein>
    <submittedName>
        <fullName evidence="1">Uncharacterized protein</fullName>
    </submittedName>
</protein>
<gene>
    <name evidence="1" type="ORF">Goslar_00005</name>
</gene>
<sequence length="273" mass="30845">MEKVFVCKLFTNGNSQPMYLTDPVLGNRNSTVFKEAFEYAKNKAVRTLTSDDCINGITWAELFGDAVRHFVQNARKQEISLTTIVVRENAEILSNVLVDFNDVCVFNPENTFEQYLTALNNQLGKDIHPEFAKLTYQLLFDDIDPNTKINTSSSHLVKKYGSVLATATPTTDGGYDIELDGPLKEQEPTGVRAVHHNLVVKSDGCDEHYAMINDENNYRLSQAIGVLRYTEPTVVDDYTSTTTHTTCFIFIYPNESVYITDCYGNTVDSLRRY</sequence>
<evidence type="ECO:0000313" key="2">
    <source>
        <dbReference type="Proteomes" id="UP000294673"/>
    </source>
</evidence>
<keyword evidence="2" id="KW-1185">Reference proteome</keyword>
<accession>A0A482GDY2</accession>
<organism evidence="1 2">
    <name type="scientific">Escherichia phage vB_EcoM_Goslar</name>
    <dbReference type="NCBI Taxonomy" id="2502409"/>
    <lineage>
        <taxon>Viruses</taxon>
        <taxon>Duplodnaviria</taxon>
        <taxon>Heunggongvirae</taxon>
        <taxon>Uroviricota</taxon>
        <taxon>Caudoviricetes</taxon>
        <taxon>Chimalliviridae</taxon>
        <taxon>Goslarvirus</taxon>
        <taxon>Goslarvirus goslar</taxon>
    </lineage>
</organism>
<evidence type="ECO:0000313" key="1">
    <source>
        <dbReference type="EMBL" id="QBO63798.1"/>
    </source>
</evidence>
<proteinExistence type="predicted"/>
<dbReference type="Proteomes" id="UP000294673">
    <property type="component" value="Segment"/>
</dbReference>
<dbReference type="EMBL" id="MK327938">
    <property type="protein sequence ID" value="QBO63798.1"/>
    <property type="molecule type" value="Genomic_DNA"/>
</dbReference>
<organismHost>
    <name type="scientific">Escherichia coli</name>
    <dbReference type="NCBI Taxonomy" id="562"/>
</organismHost>